<evidence type="ECO:0000313" key="2">
    <source>
        <dbReference type="Proteomes" id="UP000001191"/>
    </source>
</evidence>
<reference evidence="2" key="1">
    <citation type="submission" date="2008-04" db="EMBL/GenBank/DDBJ databases">
        <title>Complete sequence of chromosome of Nostoc punctiforme ATCC 29133.</title>
        <authorList>
            <consortium name="US DOE Joint Genome Institute"/>
            <person name="Copeland A."/>
            <person name="Lucas S."/>
            <person name="Lapidus A."/>
            <person name="Glavina del Rio T."/>
            <person name="Dalin E."/>
            <person name="Tice H."/>
            <person name="Pitluck S."/>
            <person name="Chain P."/>
            <person name="Malfatti S."/>
            <person name="Shin M."/>
            <person name="Vergez L."/>
            <person name="Schmutz J."/>
            <person name="Larimer F."/>
            <person name="Land M."/>
            <person name="Hauser L."/>
            <person name="Kyrpides N."/>
            <person name="Kim E."/>
            <person name="Meeks J.C."/>
            <person name="Elhai J."/>
            <person name="Campbell E.L."/>
            <person name="Thiel T."/>
            <person name="Longmire J."/>
            <person name="Potts M."/>
            <person name="Atlas R."/>
        </authorList>
    </citation>
    <scope>NUCLEOTIDE SEQUENCE [LARGE SCALE GENOMIC DNA]</scope>
    <source>
        <strain evidence="2">ATCC 29133 / PCC 73102</strain>
    </source>
</reference>
<dbReference type="EMBL" id="CP001037">
    <property type="protein sequence ID" value="ACC81367.1"/>
    <property type="molecule type" value="Genomic_DNA"/>
</dbReference>
<dbReference type="Proteomes" id="UP000001191">
    <property type="component" value="Chromosome"/>
</dbReference>
<keyword evidence="2" id="KW-1185">Reference proteome</keyword>
<evidence type="ECO:0000313" key="1">
    <source>
        <dbReference type="EMBL" id="ACC81367.1"/>
    </source>
</evidence>
<reference evidence="1 2" key="2">
    <citation type="journal article" date="2013" name="Plant Physiol.">
        <title>A Nostoc punctiforme Sugar Transporter Necessary to Establish a Cyanobacterium-Plant Symbiosis.</title>
        <authorList>
            <person name="Ekman M."/>
            <person name="Picossi S."/>
            <person name="Campbell E.L."/>
            <person name="Meeks J.C."/>
            <person name="Flores E."/>
        </authorList>
    </citation>
    <scope>NUCLEOTIDE SEQUENCE [LARGE SCALE GENOMIC DNA]</scope>
    <source>
        <strain evidence="2">ATCC 29133 / PCC 73102</strain>
    </source>
</reference>
<accession>B2IVI2</accession>
<dbReference type="NCBIfam" id="TIGR03792">
    <property type="entry name" value="TIGR03792 family protein"/>
    <property type="match status" value="1"/>
</dbReference>
<sequence>MIIKLLKFEIAPHLRENFIHKDTQIWTTALAEYPGFLGKEVWIQPQRSYISYTEQSQLTKTKGKIPSFEGK</sequence>
<name>B2IVI2_NOSP7</name>
<dbReference type="OrthoDB" id="531457at2"/>
<dbReference type="HOGENOM" id="CLU_2736029_0_0_3"/>
<protein>
    <submittedName>
        <fullName evidence="1">Uncharacterized protein</fullName>
    </submittedName>
</protein>
<dbReference type="EnsemblBacteria" id="ACC81367">
    <property type="protein sequence ID" value="ACC81367"/>
    <property type="gene ID" value="Npun_F2834"/>
</dbReference>
<dbReference type="AlphaFoldDB" id="B2IVI2"/>
<organism evidence="1 2">
    <name type="scientific">Nostoc punctiforme (strain ATCC 29133 / PCC 73102)</name>
    <dbReference type="NCBI Taxonomy" id="63737"/>
    <lineage>
        <taxon>Bacteria</taxon>
        <taxon>Bacillati</taxon>
        <taxon>Cyanobacteriota</taxon>
        <taxon>Cyanophyceae</taxon>
        <taxon>Nostocales</taxon>
        <taxon>Nostocaceae</taxon>
        <taxon>Nostoc</taxon>
    </lineage>
</organism>
<gene>
    <name evidence="1" type="ordered locus">Npun_F2834</name>
</gene>
<dbReference type="InterPro" id="IPR022512">
    <property type="entry name" value="CHP03792"/>
</dbReference>
<dbReference type="KEGG" id="npu:Npun_F2834"/>
<dbReference type="STRING" id="63737.Npun_F2834"/>
<dbReference type="PhylomeDB" id="B2IVI2"/>
<dbReference type="eggNOG" id="COG2329">
    <property type="taxonomic scope" value="Bacteria"/>
</dbReference>
<proteinExistence type="predicted"/>